<proteinExistence type="predicted"/>
<name>A0A4Y8CM02_9HELO</name>
<accession>A0A4Y8CM02</accession>
<dbReference type="Proteomes" id="UP000297299">
    <property type="component" value="Unassembled WGS sequence"/>
</dbReference>
<protein>
    <submittedName>
        <fullName evidence="2">Uncharacterized protein</fullName>
    </submittedName>
</protein>
<evidence type="ECO:0000256" key="1">
    <source>
        <dbReference type="SAM" id="Phobius"/>
    </source>
</evidence>
<keyword evidence="1" id="KW-0812">Transmembrane</keyword>
<comment type="caution">
    <text evidence="2">The sequence shown here is derived from an EMBL/GenBank/DDBJ whole genome shotgun (WGS) entry which is preliminary data.</text>
</comment>
<dbReference type="OrthoDB" id="3562520at2759"/>
<keyword evidence="1" id="KW-0472">Membrane</keyword>
<organism evidence="2 3">
    <name type="scientific">Botryotinia calthae</name>
    <dbReference type="NCBI Taxonomy" id="38488"/>
    <lineage>
        <taxon>Eukaryota</taxon>
        <taxon>Fungi</taxon>
        <taxon>Dikarya</taxon>
        <taxon>Ascomycota</taxon>
        <taxon>Pezizomycotina</taxon>
        <taxon>Leotiomycetes</taxon>
        <taxon>Helotiales</taxon>
        <taxon>Sclerotiniaceae</taxon>
        <taxon>Botryotinia</taxon>
    </lineage>
</organism>
<feature type="transmembrane region" description="Helical" evidence="1">
    <location>
        <begin position="49"/>
        <end position="71"/>
    </location>
</feature>
<evidence type="ECO:0000313" key="2">
    <source>
        <dbReference type="EMBL" id="TEY38729.1"/>
    </source>
</evidence>
<keyword evidence="1" id="KW-1133">Transmembrane helix</keyword>
<dbReference type="AlphaFoldDB" id="A0A4Y8CM02"/>
<keyword evidence="3" id="KW-1185">Reference proteome</keyword>
<gene>
    <name evidence="2" type="ORF">BOTCAL_0480g00050</name>
</gene>
<dbReference type="EMBL" id="PHWZ01000479">
    <property type="protein sequence ID" value="TEY38729.1"/>
    <property type="molecule type" value="Genomic_DNA"/>
</dbReference>
<reference evidence="2 3" key="1">
    <citation type="submission" date="2017-11" db="EMBL/GenBank/DDBJ databases">
        <title>Comparative genomics of Botrytis spp.</title>
        <authorList>
            <person name="Valero-Jimenez C.A."/>
            <person name="Tapia P."/>
            <person name="Veloso J."/>
            <person name="Silva-Moreno E."/>
            <person name="Staats M."/>
            <person name="Valdes J.H."/>
            <person name="Van Kan J.A.L."/>
        </authorList>
    </citation>
    <scope>NUCLEOTIDE SEQUENCE [LARGE SCALE GENOMIC DNA]</scope>
    <source>
        <strain evidence="2 3">MUCL2830</strain>
    </source>
</reference>
<sequence>MEVEVKIAQTYTLHHGLSQANKLPTAAVNATIHQASCTQLTAPLNCVMIALLILVLLALAIVAVVPILVLAEEVFLAPLPPLTLELVDLVTEVIVKLPVGAKYPLLTVVVAFALLYSGPHFLLDPEINPSCEPAALEYTTVFLAPLGNERSVVVVLPSTHFSFPQTFPEALHIVHIFLFVEKPAVTGFKDELKRGGGRVILVYIVSEVEEGVDSLVGGFA</sequence>
<evidence type="ECO:0000313" key="3">
    <source>
        <dbReference type="Proteomes" id="UP000297299"/>
    </source>
</evidence>